<evidence type="ECO:0000256" key="1">
    <source>
        <dbReference type="ARBA" id="ARBA00010928"/>
    </source>
</evidence>
<accession>A0A0R2CBZ6</accession>
<proteinExistence type="inferred from homology"/>
<sequence>MTGGHDLAKQTLLNNKSLLIEKPLTRHFVGANELLRLAKQRNLLVFENFSPLFSPLIQQIKALIAQKAIGDLKFFDVKVGIKNPPAWFTDLSAGGGALFHSGSMIIALIQSLCGHQVTQWQGLENSQIGQADSSCNLVLKAENILCNVLIAAEPRLENEILLYGTEGQIKVLNFTQPTGKAVLLSSGRSKDLVTNQAVDNLVYLLDWFDQRVIANDQTCLATAAKLILNSRKVIESLYQQWYGDPLN</sequence>
<dbReference type="AlphaFoldDB" id="A0A0R2CBZ6"/>
<reference evidence="5 6" key="1">
    <citation type="journal article" date="2015" name="Genome Announc.">
        <title>Expanding the biotechnology potential of lactobacilli through comparative genomics of 213 strains and associated genera.</title>
        <authorList>
            <person name="Sun Z."/>
            <person name="Harris H.M."/>
            <person name="McCann A."/>
            <person name="Guo C."/>
            <person name="Argimon S."/>
            <person name="Zhang W."/>
            <person name="Yang X."/>
            <person name="Jeffery I.B."/>
            <person name="Cooney J.C."/>
            <person name="Kagawa T.F."/>
            <person name="Liu W."/>
            <person name="Song Y."/>
            <person name="Salvetti E."/>
            <person name="Wrobel A."/>
            <person name="Rasinkangas P."/>
            <person name="Parkhill J."/>
            <person name="Rea M.C."/>
            <person name="O'Sullivan O."/>
            <person name="Ritari J."/>
            <person name="Douillard F.P."/>
            <person name="Paul Ross R."/>
            <person name="Yang R."/>
            <person name="Briner A.E."/>
            <person name="Felis G.E."/>
            <person name="de Vos W.M."/>
            <person name="Barrangou R."/>
            <person name="Klaenhammer T.R."/>
            <person name="Caufield P.W."/>
            <person name="Cui Y."/>
            <person name="Zhang H."/>
            <person name="O'Toole P.W."/>
        </authorList>
    </citation>
    <scope>NUCLEOTIDE SEQUENCE [LARGE SCALE GENOMIC DNA]</scope>
    <source>
        <strain evidence="5 6">DSM 20605</strain>
    </source>
</reference>
<dbReference type="Pfam" id="PF22725">
    <property type="entry name" value="GFO_IDH_MocA_C3"/>
    <property type="match status" value="1"/>
</dbReference>
<evidence type="ECO:0000256" key="2">
    <source>
        <dbReference type="ARBA" id="ARBA00023002"/>
    </source>
</evidence>
<dbReference type="PATRIC" id="fig|1133569.4.peg.1964"/>
<comment type="similarity">
    <text evidence="1">Belongs to the Gfo/Idh/MocA family.</text>
</comment>
<gene>
    <name evidence="5" type="ORF">FD21_GL001814</name>
</gene>
<keyword evidence="6" id="KW-1185">Reference proteome</keyword>
<feature type="domain" description="GFO/IDH/MocA-like oxidoreductase" evidence="4">
    <location>
        <begin position="57"/>
        <end position="169"/>
    </location>
</feature>
<dbReference type="InterPro" id="IPR023282">
    <property type="entry name" value="HMG_CoA_Rdtase_N"/>
</dbReference>
<dbReference type="PANTHER" id="PTHR22604:SF105">
    <property type="entry name" value="TRANS-1,2-DIHYDROBENZENE-1,2-DIOL DEHYDROGENASE"/>
    <property type="match status" value="1"/>
</dbReference>
<dbReference type="Proteomes" id="UP000051576">
    <property type="component" value="Unassembled WGS sequence"/>
</dbReference>
<comment type="caution">
    <text evidence="5">The sequence shown here is derived from an EMBL/GenBank/DDBJ whole genome shotgun (WGS) entry which is preliminary data.</text>
</comment>
<dbReference type="STRING" id="1133569.FD21_GL001814"/>
<evidence type="ECO:0000259" key="3">
    <source>
        <dbReference type="Pfam" id="PF01408"/>
    </source>
</evidence>
<keyword evidence="2" id="KW-0560">Oxidoreductase</keyword>
<dbReference type="eggNOG" id="COG0673">
    <property type="taxonomic scope" value="Bacteria"/>
</dbReference>
<dbReference type="PANTHER" id="PTHR22604">
    <property type="entry name" value="OXIDOREDUCTASES"/>
    <property type="match status" value="1"/>
</dbReference>
<evidence type="ECO:0000313" key="5">
    <source>
        <dbReference type="EMBL" id="KRM85500.1"/>
    </source>
</evidence>
<dbReference type="InterPro" id="IPR050984">
    <property type="entry name" value="Gfo/Idh/MocA_domain"/>
</dbReference>
<name>A0A0R2CBZ6_9LACO</name>
<dbReference type="InterPro" id="IPR036291">
    <property type="entry name" value="NAD(P)-bd_dom_sf"/>
</dbReference>
<dbReference type="GO" id="GO:0004420">
    <property type="term" value="F:hydroxymethylglutaryl-CoA reductase (NADPH) activity"/>
    <property type="evidence" value="ECO:0007669"/>
    <property type="project" value="InterPro"/>
</dbReference>
<dbReference type="EMBL" id="AYYX01000062">
    <property type="protein sequence ID" value="KRM85500.1"/>
    <property type="molecule type" value="Genomic_DNA"/>
</dbReference>
<dbReference type="InterPro" id="IPR055170">
    <property type="entry name" value="GFO_IDH_MocA-like_dom"/>
</dbReference>
<protein>
    <submittedName>
        <fullName evidence="5">Gfo Idh MocA family oxidoreductase</fullName>
    </submittedName>
</protein>
<dbReference type="SUPFAM" id="SSF51735">
    <property type="entry name" value="NAD(P)-binding Rossmann-fold domains"/>
    <property type="match status" value="1"/>
</dbReference>
<evidence type="ECO:0000313" key="6">
    <source>
        <dbReference type="Proteomes" id="UP000051576"/>
    </source>
</evidence>
<dbReference type="Gene3D" id="3.30.360.10">
    <property type="entry name" value="Dihydrodipicolinate Reductase, domain 2"/>
    <property type="match status" value="1"/>
</dbReference>
<dbReference type="InterPro" id="IPR000683">
    <property type="entry name" value="Gfo/Idh/MocA-like_OxRdtase_N"/>
</dbReference>
<dbReference type="Pfam" id="PF01408">
    <property type="entry name" value="GFO_IDH_MocA"/>
    <property type="match status" value="1"/>
</dbReference>
<feature type="domain" description="Gfo/Idh/MocA-like oxidoreductase N-terminal" evidence="3">
    <location>
        <begin position="4"/>
        <end position="49"/>
    </location>
</feature>
<dbReference type="SUPFAM" id="SSF55347">
    <property type="entry name" value="Glyceraldehyde-3-phosphate dehydrogenase-like, C-terminal domain"/>
    <property type="match status" value="1"/>
</dbReference>
<organism evidence="5 6">
    <name type="scientific">Liquorilactobacillus vini DSM 20605</name>
    <dbReference type="NCBI Taxonomy" id="1133569"/>
    <lineage>
        <taxon>Bacteria</taxon>
        <taxon>Bacillati</taxon>
        <taxon>Bacillota</taxon>
        <taxon>Bacilli</taxon>
        <taxon>Lactobacillales</taxon>
        <taxon>Lactobacillaceae</taxon>
        <taxon>Liquorilactobacillus</taxon>
    </lineage>
</organism>
<evidence type="ECO:0000259" key="4">
    <source>
        <dbReference type="Pfam" id="PF22725"/>
    </source>
</evidence>
<dbReference type="Gene3D" id="1.10.3270.10">
    <property type="entry name" value="HMGR, N-terminal domain"/>
    <property type="match status" value="1"/>
</dbReference>
<dbReference type="GO" id="GO:0000166">
    <property type="term" value="F:nucleotide binding"/>
    <property type="evidence" value="ECO:0007669"/>
    <property type="project" value="InterPro"/>
</dbReference>